<gene>
    <name evidence="2" type="ORF">SAMN04488113_11913</name>
</gene>
<evidence type="ECO:0000313" key="3">
    <source>
        <dbReference type="Proteomes" id="UP000198564"/>
    </source>
</evidence>
<dbReference type="InterPro" id="IPR009195">
    <property type="entry name" value="Uncharacterised_YjbK"/>
</dbReference>
<keyword evidence="3" id="KW-1185">Reference proteome</keyword>
<dbReference type="Pfam" id="PF01928">
    <property type="entry name" value="CYTH"/>
    <property type="match status" value="1"/>
</dbReference>
<dbReference type="CDD" id="cd07762">
    <property type="entry name" value="CYTH-like_Pase_1"/>
    <property type="match status" value="1"/>
</dbReference>
<dbReference type="AlphaFoldDB" id="A0A1H6TNI0"/>
<evidence type="ECO:0000313" key="2">
    <source>
        <dbReference type="EMBL" id="SEI77775.1"/>
    </source>
</evidence>
<dbReference type="SMART" id="SM01118">
    <property type="entry name" value="CYTH"/>
    <property type="match status" value="1"/>
</dbReference>
<reference evidence="3" key="1">
    <citation type="submission" date="2016-10" db="EMBL/GenBank/DDBJ databases">
        <authorList>
            <person name="Varghese N."/>
            <person name="Submissions S."/>
        </authorList>
    </citation>
    <scope>NUCLEOTIDE SEQUENCE [LARGE SCALE GENOMIC DNA]</scope>
    <source>
        <strain evidence="3">DSM 25751</strain>
    </source>
</reference>
<accession>A0A1H6TNI0</accession>
<dbReference type="Proteomes" id="UP000198564">
    <property type="component" value="Unassembled WGS sequence"/>
</dbReference>
<dbReference type="Gene3D" id="2.40.320.10">
    <property type="entry name" value="Hypothetical Protein Pfu-838710-001"/>
    <property type="match status" value="1"/>
</dbReference>
<protein>
    <submittedName>
        <fullName evidence="2">Uncharacterized protein YjbK</fullName>
    </submittedName>
</protein>
<dbReference type="PROSITE" id="PS51707">
    <property type="entry name" value="CYTH"/>
    <property type="match status" value="1"/>
</dbReference>
<sequence length="192" mass="22059">MRQEVEIEYKNLLTETEYNKLKEIYFDRSSTHITQNNYYFDTKDSHLKSAACALRIRTKDGSAEMTLKTPFEGHHNETTLDLSIEKASELISAGYFSLPEDIHTVLIEQGVSFSENVFIVAQLKTERLEIKKPHSIIVLDKSYYSNEVDYELEVEADSISIGKNVFNTILKNNKIPKRATENKIARAFNATQ</sequence>
<organism evidence="2 3">
    <name type="scientific">Alkalibacterium gilvum</name>
    <dbReference type="NCBI Taxonomy" id="1130080"/>
    <lineage>
        <taxon>Bacteria</taxon>
        <taxon>Bacillati</taxon>
        <taxon>Bacillota</taxon>
        <taxon>Bacilli</taxon>
        <taxon>Lactobacillales</taxon>
        <taxon>Carnobacteriaceae</taxon>
        <taxon>Alkalibacterium</taxon>
    </lineage>
</organism>
<dbReference type="PIRSF" id="PIRSF012526">
    <property type="entry name" value="CYTH_UCP012526"/>
    <property type="match status" value="1"/>
</dbReference>
<dbReference type="InterPro" id="IPR033469">
    <property type="entry name" value="CYTH-like_dom_sf"/>
</dbReference>
<dbReference type="RefSeq" id="WP_177170518.1">
    <property type="nucleotide sequence ID" value="NZ_FNYW01000019.1"/>
</dbReference>
<dbReference type="STRING" id="1130080.SAMN04488113_11913"/>
<evidence type="ECO:0000259" key="1">
    <source>
        <dbReference type="PROSITE" id="PS51707"/>
    </source>
</evidence>
<dbReference type="EMBL" id="FNYW01000019">
    <property type="protein sequence ID" value="SEI77775.1"/>
    <property type="molecule type" value="Genomic_DNA"/>
</dbReference>
<dbReference type="InterPro" id="IPR023577">
    <property type="entry name" value="CYTH_domain"/>
</dbReference>
<name>A0A1H6TNI0_9LACT</name>
<proteinExistence type="predicted"/>
<feature type="domain" description="CYTH" evidence="1">
    <location>
        <begin position="4"/>
        <end position="192"/>
    </location>
</feature>
<dbReference type="SUPFAM" id="SSF55154">
    <property type="entry name" value="CYTH-like phosphatases"/>
    <property type="match status" value="1"/>
</dbReference>